<dbReference type="KEGG" id="cpi:Cpin_3164"/>
<evidence type="ECO:0000256" key="3">
    <source>
        <dbReference type="ARBA" id="ARBA00022452"/>
    </source>
</evidence>
<evidence type="ECO:0000256" key="1">
    <source>
        <dbReference type="ARBA" id="ARBA00004571"/>
    </source>
</evidence>
<dbReference type="Pfam" id="PF07660">
    <property type="entry name" value="STN"/>
    <property type="match status" value="1"/>
</dbReference>
<evidence type="ECO:0000256" key="7">
    <source>
        <dbReference type="PROSITE-ProRule" id="PRU01360"/>
    </source>
</evidence>
<dbReference type="InterPro" id="IPR012910">
    <property type="entry name" value="Plug_dom"/>
</dbReference>
<evidence type="ECO:0000259" key="8">
    <source>
        <dbReference type="SMART" id="SM00965"/>
    </source>
</evidence>
<evidence type="ECO:0000256" key="6">
    <source>
        <dbReference type="ARBA" id="ARBA00023237"/>
    </source>
</evidence>
<dbReference type="InterPro" id="IPR011662">
    <property type="entry name" value="Secretin/TonB_short_N"/>
</dbReference>
<gene>
    <name evidence="9" type="ordered locus">Cpin_3164</name>
</gene>
<dbReference type="InterPro" id="IPR039426">
    <property type="entry name" value="TonB-dep_rcpt-like"/>
</dbReference>
<keyword evidence="9" id="KW-0675">Receptor</keyword>
<proteinExistence type="inferred from homology"/>
<dbReference type="NCBIfam" id="TIGR04057">
    <property type="entry name" value="SusC_RagA_signa"/>
    <property type="match status" value="1"/>
</dbReference>
<keyword evidence="6 7" id="KW-0998">Cell outer membrane</keyword>
<dbReference type="Gene3D" id="2.60.40.1120">
    <property type="entry name" value="Carboxypeptidase-like, regulatory domain"/>
    <property type="match status" value="1"/>
</dbReference>
<protein>
    <submittedName>
        <fullName evidence="9">TonB-dependent receptor plug</fullName>
    </submittedName>
</protein>
<keyword evidence="4 7" id="KW-0812">Transmembrane</keyword>
<dbReference type="PROSITE" id="PS52016">
    <property type="entry name" value="TONB_DEPENDENT_REC_3"/>
    <property type="match status" value="1"/>
</dbReference>
<name>A0A979G4N1_CHIPD</name>
<sequence>MLKLLKNGKFFIFFPIMCYFLNSPLTILGQTPAVAENIPVSLSAVNAPLITVLKSIEKQTGLRFNYSGDLDIKRRVTIDQNKKPVSEALKTLFLEKGFSYKFIDKNIFIIKSQAGATDNSSSSRTDSTYLIKGRVNDSKGIAIPGVTVMIRGTAIGTTTNESGEFSLNTQTPQGTLHVSHTGYRAQDMQISAGHTINVVLSEDVNLLEETVVIAYGTTTKKYNTGSIGTIKSAVIEKQPVANAMLTLQGRLAGVVVTQNTGMPGSRVNVQIRGRNSIQSGNEPLYVIDGVPFNSTPINLLSGSEIFYQNPLNSIPPSDIESIDILKDADATAIYGSRGANGVVLVTTKKGKTGKTQLGLNLSAGYGKVSRFLDYMNTKEYVAMRKEAFENDGVAPSDATAYDFLVWDTTRSTDWQRKLIGGTSQYRDAQLSLSGGSQQTTFLFSGNYHYETTVFPGDFSDKRIGARLNVNHSSIDNRFKADISASYSNDNNRLISQDLSFVSSLIPNLPDTHTPDGKLMWYYKGYNFQNPYAYLLKSYSALTDNFISNANLKYSIYNGLSVKANLGFTNTQLKQTSTNPAASQNPDYTVIATADFGNNTIKTWNAEPQIEYVNRLFGGNIEALVGSTFQESVISGNTINASGYNDDGTIGTTTGASNITARTNYSQYRFVSLFGRLKYILNDKYIVNFNGRRDGSTRFGPGKKYGNFASAGLAWLFFNEAFVKDNLSFLSYGKLRGSYGSSGNDKIGDYQYLDLSDGTIYPYGGVSALMPTKIFNSDYAWEVNKKLEFGLELGFLNNAILFNANYFKNKSDNQLINYTLPTQTGFSLVVRNFPAVVKNTGVEFELKTNNVARKDWSWNSSVNLSVINNKLVSFPGIENTSYAAFYTIGQPLNARKVYKNTGIDPNTGIYTYLDVNGDGFISSPTDQQVTKSLDPKYYGGVLNNIRFKNFEVDFLFQFVKQEGNNYLNPILSTNPPGAIMNQPVDVLNRWQTGKTGGEFQKYTASTGDAYEAWNKLGNSEAAITDASFIRLKNLSVSYSIPSQLLSRYKIALLRIYIQGQNLLTITNYKGLDPETQISGLPPLRMLTGGIQITL</sequence>
<comment type="similarity">
    <text evidence="7">Belongs to the TonB-dependent receptor family.</text>
</comment>
<accession>A0A979G4N1</accession>
<dbReference type="Gene3D" id="3.55.50.30">
    <property type="match status" value="1"/>
</dbReference>
<dbReference type="AlphaFoldDB" id="A0A979G4N1"/>
<dbReference type="InterPro" id="IPR036942">
    <property type="entry name" value="Beta-barrel_TonB_sf"/>
</dbReference>
<dbReference type="RefSeq" id="WP_012790807.1">
    <property type="nucleotide sequence ID" value="NC_013132.1"/>
</dbReference>
<dbReference type="Gene3D" id="2.170.130.10">
    <property type="entry name" value="TonB-dependent receptor, plug domain"/>
    <property type="match status" value="1"/>
</dbReference>
<keyword evidence="3 7" id="KW-1134">Transmembrane beta strand</keyword>
<dbReference type="InterPro" id="IPR037066">
    <property type="entry name" value="Plug_dom_sf"/>
</dbReference>
<dbReference type="SMART" id="SM00965">
    <property type="entry name" value="STN"/>
    <property type="match status" value="1"/>
</dbReference>
<dbReference type="Pfam" id="PF07715">
    <property type="entry name" value="Plug"/>
    <property type="match status" value="1"/>
</dbReference>
<feature type="domain" description="Secretin/TonB short N-terminal" evidence="8">
    <location>
        <begin position="62"/>
        <end position="113"/>
    </location>
</feature>
<evidence type="ECO:0000256" key="4">
    <source>
        <dbReference type="ARBA" id="ARBA00022692"/>
    </source>
</evidence>
<reference evidence="9 10" key="2">
    <citation type="journal article" date="2010" name="Stand. Genomic Sci.">
        <title>Complete genome sequence of Chitinophaga pinensis type strain (UQM 2034).</title>
        <authorList>
            <person name="Glavina Del Rio T."/>
            <person name="Abt B."/>
            <person name="Spring S."/>
            <person name="Lapidus A."/>
            <person name="Nolan M."/>
            <person name="Tice H."/>
            <person name="Copeland A."/>
            <person name="Cheng J.F."/>
            <person name="Chen F."/>
            <person name="Bruce D."/>
            <person name="Goodwin L."/>
            <person name="Pitluck S."/>
            <person name="Ivanova N."/>
            <person name="Mavromatis K."/>
            <person name="Mikhailova N."/>
            <person name="Pati A."/>
            <person name="Chen A."/>
            <person name="Palaniappan K."/>
            <person name="Land M."/>
            <person name="Hauser L."/>
            <person name="Chang Y.J."/>
            <person name="Jeffries C.D."/>
            <person name="Chain P."/>
            <person name="Saunders E."/>
            <person name="Detter J.C."/>
            <person name="Brettin T."/>
            <person name="Rohde M."/>
            <person name="Goker M."/>
            <person name="Bristow J."/>
            <person name="Eisen J.A."/>
            <person name="Markowitz V."/>
            <person name="Hugenholtz P."/>
            <person name="Kyrpides N.C."/>
            <person name="Klenk H.P."/>
            <person name="Lucas S."/>
        </authorList>
    </citation>
    <scope>NUCLEOTIDE SEQUENCE [LARGE SCALE GENOMIC DNA]</scope>
    <source>
        <strain evidence="10">ATCC 43595 / DSM 2588 / LMG 13176 / NBRC 15968 / NCIMB 11800 / UQM 2034</strain>
    </source>
</reference>
<dbReference type="GO" id="GO:0009279">
    <property type="term" value="C:cell outer membrane"/>
    <property type="evidence" value="ECO:0007669"/>
    <property type="project" value="UniProtKB-SubCell"/>
</dbReference>
<evidence type="ECO:0000313" key="10">
    <source>
        <dbReference type="Proteomes" id="UP000002215"/>
    </source>
</evidence>
<dbReference type="EMBL" id="CP001699">
    <property type="protein sequence ID" value="ACU60631.1"/>
    <property type="molecule type" value="Genomic_DNA"/>
</dbReference>
<reference evidence="10" key="1">
    <citation type="submission" date="2009-08" db="EMBL/GenBank/DDBJ databases">
        <title>The complete genome of Chitinophaga pinensis DSM 2588.</title>
        <authorList>
            <consortium name="US DOE Joint Genome Institute (JGI-PGF)"/>
            <person name="Lucas S."/>
            <person name="Copeland A."/>
            <person name="Lapidus A."/>
            <person name="Glavina del Rio T."/>
            <person name="Dalin E."/>
            <person name="Tice H."/>
            <person name="Bruce D."/>
            <person name="Goodwin L."/>
            <person name="Pitluck S."/>
            <person name="Kyrpides N."/>
            <person name="Mavromatis K."/>
            <person name="Ivanova N."/>
            <person name="Mikhailova N."/>
            <person name="Sims D."/>
            <person name="Meinche L."/>
            <person name="Brettin T."/>
            <person name="Detter J.C."/>
            <person name="Han C."/>
            <person name="Larimer F."/>
            <person name="Land M."/>
            <person name="Hauser L."/>
            <person name="Markowitz V."/>
            <person name="Cheng J.-F."/>
            <person name="Hugenholtz P."/>
            <person name="Woyke T."/>
            <person name="Wu D."/>
            <person name="Spring S."/>
            <person name="Klenk H.-P."/>
            <person name="Eisen J.A."/>
        </authorList>
    </citation>
    <scope>NUCLEOTIDE SEQUENCE [LARGE SCALE GENOMIC DNA]</scope>
    <source>
        <strain evidence="10">ATCC 43595 / DSM 2588 / LMG 13176 / NBRC 15968 / NCIMB 11800 / UQM 2034</strain>
    </source>
</reference>
<organism evidence="9 10">
    <name type="scientific">Chitinophaga pinensis (strain ATCC 43595 / DSM 2588 / LMG 13176 / NBRC 15968 / NCIMB 11800 / UQM 2034)</name>
    <dbReference type="NCBI Taxonomy" id="485918"/>
    <lineage>
        <taxon>Bacteria</taxon>
        <taxon>Pseudomonadati</taxon>
        <taxon>Bacteroidota</taxon>
        <taxon>Chitinophagia</taxon>
        <taxon>Chitinophagales</taxon>
        <taxon>Chitinophagaceae</taxon>
        <taxon>Chitinophaga</taxon>
    </lineage>
</organism>
<evidence type="ECO:0000256" key="2">
    <source>
        <dbReference type="ARBA" id="ARBA00022448"/>
    </source>
</evidence>
<dbReference type="OrthoDB" id="9768177at2"/>
<dbReference type="Proteomes" id="UP000002215">
    <property type="component" value="Chromosome"/>
</dbReference>
<dbReference type="SUPFAM" id="SSF56935">
    <property type="entry name" value="Porins"/>
    <property type="match status" value="1"/>
</dbReference>
<dbReference type="Gene3D" id="2.40.170.20">
    <property type="entry name" value="TonB-dependent receptor, beta-barrel domain"/>
    <property type="match status" value="1"/>
</dbReference>
<dbReference type="Pfam" id="PF13715">
    <property type="entry name" value="CarbopepD_reg_2"/>
    <property type="match status" value="1"/>
</dbReference>
<keyword evidence="5 7" id="KW-0472">Membrane</keyword>
<comment type="subcellular location">
    <subcellularLocation>
        <location evidence="1 7">Cell outer membrane</location>
        <topology evidence="1 7">Multi-pass membrane protein</topology>
    </subcellularLocation>
</comment>
<evidence type="ECO:0000313" key="9">
    <source>
        <dbReference type="EMBL" id="ACU60631.1"/>
    </source>
</evidence>
<keyword evidence="2 7" id="KW-0813">Transport</keyword>
<dbReference type="SUPFAM" id="SSF49464">
    <property type="entry name" value="Carboxypeptidase regulatory domain-like"/>
    <property type="match status" value="1"/>
</dbReference>
<dbReference type="NCBIfam" id="TIGR04056">
    <property type="entry name" value="OMP_RagA_SusC"/>
    <property type="match status" value="1"/>
</dbReference>
<dbReference type="InterPro" id="IPR008969">
    <property type="entry name" value="CarboxyPept-like_regulatory"/>
</dbReference>
<evidence type="ECO:0000256" key="5">
    <source>
        <dbReference type="ARBA" id="ARBA00023136"/>
    </source>
</evidence>
<dbReference type="InterPro" id="IPR023997">
    <property type="entry name" value="TonB-dep_OMP_SusC/RagA_CS"/>
</dbReference>
<dbReference type="InterPro" id="IPR023996">
    <property type="entry name" value="TonB-dep_OMP_SusC/RagA"/>
</dbReference>